<evidence type="ECO:0000313" key="3">
    <source>
        <dbReference type="Proteomes" id="UP000313312"/>
    </source>
</evidence>
<evidence type="ECO:0008006" key="4">
    <source>
        <dbReference type="Google" id="ProtNLM"/>
    </source>
</evidence>
<feature type="transmembrane region" description="Helical" evidence="1">
    <location>
        <begin position="244"/>
        <end position="275"/>
    </location>
</feature>
<feature type="transmembrane region" description="Helical" evidence="1">
    <location>
        <begin position="100"/>
        <end position="119"/>
    </location>
</feature>
<proteinExistence type="predicted"/>
<keyword evidence="1" id="KW-0472">Membrane</keyword>
<accession>A0A5C4TI33</accession>
<dbReference type="Proteomes" id="UP000313312">
    <property type="component" value="Unassembled WGS sequence"/>
</dbReference>
<sequence>MIIDVLKDGFKTVKEHKWAILGMWMPAFIVGVIANCFSNNNAITAAISNLSIDPVTALNTLQSSFALMFIFSILTSLFSVSLKMGLLKSDQDGNFNFKNAFAAFDGMTWVGVIVIDFLAALIEAVLIVLFAVVALLFFFAGVNQQNSFFFAIAALVALIGIAVFIYVSLGLAFIFLTYYTDTKDTDLNNGFIKSFPETWKLMKGHRYELLGLIVLQFLISFGVFLAFLVVVVIVAVLFSLMHGSIIAISLATILGILIFIAAIVAIVFLDLWFLMSQIKFFERLK</sequence>
<dbReference type="RefSeq" id="WP_103428953.1">
    <property type="nucleotide sequence ID" value="NZ_CP168671.1"/>
</dbReference>
<evidence type="ECO:0000256" key="1">
    <source>
        <dbReference type="SAM" id="Phobius"/>
    </source>
</evidence>
<gene>
    <name evidence="2" type="ORF">DID87_05755</name>
</gene>
<feature type="transmembrane region" description="Helical" evidence="1">
    <location>
        <begin position="58"/>
        <end position="80"/>
    </location>
</feature>
<evidence type="ECO:0000313" key="2">
    <source>
        <dbReference type="EMBL" id="TNK90009.1"/>
    </source>
</evidence>
<keyword evidence="1" id="KW-0812">Transmembrane</keyword>
<organism evidence="2 3">
    <name type="scientific">Fructilactobacillus sanfranciscensis</name>
    <name type="common">Lactobacillus sanfranciscensis</name>
    <dbReference type="NCBI Taxonomy" id="1625"/>
    <lineage>
        <taxon>Bacteria</taxon>
        <taxon>Bacillati</taxon>
        <taxon>Bacillota</taxon>
        <taxon>Bacilli</taxon>
        <taxon>Lactobacillales</taxon>
        <taxon>Lactobacillaceae</taxon>
        <taxon>Fructilactobacillus</taxon>
    </lineage>
</organism>
<comment type="caution">
    <text evidence="2">The sequence shown here is derived from an EMBL/GenBank/DDBJ whole genome shotgun (WGS) entry which is preliminary data.</text>
</comment>
<name>A0A5C4TI33_FRUSA</name>
<keyword evidence="1" id="KW-1133">Transmembrane helix</keyword>
<feature type="transmembrane region" description="Helical" evidence="1">
    <location>
        <begin position="148"/>
        <end position="179"/>
    </location>
</feature>
<feature type="transmembrane region" description="Helical" evidence="1">
    <location>
        <begin position="18"/>
        <end position="37"/>
    </location>
</feature>
<protein>
    <recommendedName>
        <fullName evidence="4">DUF975 family protein</fullName>
    </recommendedName>
</protein>
<dbReference type="AlphaFoldDB" id="A0A5C4TI33"/>
<feature type="transmembrane region" description="Helical" evidence="1">
    <location>
        <begin position="209"/>
        <end position="238"/>
    </location>
</feature>
<dbReference type="EMBL" id="QFCR01000021">
    <property type="protein sequence ID" value="TNK90009.1"/>
    <property type="molecule type" value="Genomic_DNA"/>
</dbReference>
<reference evidence="2 3" key="1">
    <citation type="submission" date="2018-05" db="EMBL/GenBank/DDBJ databases">
        <title>Lactobacillus sanfranciscensis Ah4 draft denome sequence.</title>
        <authorList>
            <person name="Zhang G."/>
        </authorList>
    </citation>
    <scope>NUCLEOTIDE SEQUENCE [LARGE SCALE GENOMIC DNA]</scope>
    <source>
        <strain evidence="2 3">Ah4</strain>
    </source>
</reference>